<dbReference type="AlphaFoldDB" id="A0AAD7GLJ0"/>
<dbReference type="Proteomes" id="UP001221757">
    <property type="component" value="Unassembled WGS sequence"/>
</dbReference>
<evidence type="ECO:0000313" key="2">
    <source>
        <dbReference type="EMBL" id="KAJ7694760.1"/>
    </source>
</evidence>
<evidence type="ECO:0000313" key="3">
    <source>
        <dbReference type="Proteomes" id="UP001221757"/>
    </source>
</evidence>
<name>A0AAD7GLJ0_MYCRO</name>
<protein>
    <submittedName>
        <fullName evidence="2">Uncharacterized protein</fullName>
    </submittedName>
</protein>
<reference evidence="2" key="1">
    <citation type="submission" date="2023-03" db="EMBL/GenBank/DDBJ databases">
        <title>Massive genome expansion in bonnet fungi (Mycena s.s.) driven by repeated elements and novel gene families across ecological guilds.</title>
        <authorList>
            <consortium name="Lawrence Berkeley National Laboratory"/>
            <person name="Harder C.B."/>
            <person name="Miyauchi S."/>
            <person name="Viragh M."/>
            <person name="Kuo A."/>
            <person name="Thoen E."/>
            <person name="Andreopoulos B."/>
            <person name="Lu D."/>
            <person name="Skrede I."/>
            <person name="Drula E."/>
            <person name="Henrissat B."/>
            <person name="Morin E."/>
            <person name="Kohler A."/>
            <person name="Barry K."/>
            <person name="LaButti K."/>
            <person name="Morin E."/>
            <person name="Salamov A."/>
            <person name="Lipzen A."/>
            <person name="Mereny Z."/>
            <person name="Hegedus B."/>
            <person name="Baldrian P."/>
            <person name="Stursova M."/>
            <person name="Weitz H."/>
            <person name="Taylor A."/>
            <person name="Grigoriev I.V."/>
            <person name="Nagy L.G."/>
            <person name="Martin F."/>
            <person name="Kauserud H."/>
        </authorList>
    </citation>
    <scope>NUCLEOTIDE SEQUENCE</scope>
    <source>
        <strain evidence="2">CBHHK067</strain>
    </source>
</reference>
<accession>A0AAD7GLJ0</accession>
<feature type="region of interest" description="Disordered" evidence="1">
    <location>
        <begin position="112"/>
        <end position="151"/>
    </location>
</feature>
<feature type="region of interest" description="Disordered" evidence="1">
    <location>
        <begin position="435"/>
        <end position="467"/>
    </location>
</feature>
<gene>
    <name evidence="2" type="ORF">B0H17DRAFT_1329845</name>
</gene>
<sequence length="488" mass="52261">MSAPTTPLVSDAGAPTTMPQFSFTKKPIAVSSQYAQQGVRGFLSELGTSVSAPAISRDVRKDGGIPSSSAFAQEQAKDDDRFAALNLETRDQSVPLSTQMKRDFLVAQSTTQASPGFATGPSLAARPLSRTASMATEAADNSAPTPIPTESLEDPDASPIFLPNHKEVSKHLHLAAPPTTKAGQKEKAETAVAAAARANANITRLGGHLIAEEAKVSAQFLAFGNELRALSSKTQRINAGKLEEQLATLEGLFRNKIDNFSGTSDARVSLQIADLARITDNVEMLQHQLRRITESPLCDERGDPVMDRYATRGDVNALYGSIQDAFDGVNEEIAEQLAPALAKADSMAAQLATLAPALTKADSMAAQLASLEMRFEARMVKMEKKQEEMERSSLTYVHPSLRPSSTVAVAPAAPPPPPPPPPLDVVRPARFDFAVGGKKQQHKSKASVEIITRPAKRASARPDKSSFHHWVNVGPVSSDRRIAAPEFF</sequence>
<comment type="caution">
    <text evidence="2">The sequence shown here is derived from an EMBL/GenBank/DDBJ whole genome shotgun (WGS) entry which is preliminary data.</text>
</comment>
<keyword evidence="3" id="KW-1185">Reference proteome</keyword>
<dbReference type="EMBL" id="JARKIE010000040">
    <property type="protein sequence ID" value="KAJ7694760.1"/>
    <property type="molecule type" value="Genomic_DNA"/>
</dbReference>
<organism evidence="2 3">
    <name type="scientific">Mycena rosella</name>
    <name type="common">Pink bonnet</name>
    <name type="synonym">Agaricus rosellus</name>
    <dbReference type="NCBI Taxonomy" id="1033263"/>
    <lineage>
        <taxon>Eukaryota</taxon>
        <taxon>Fungi</taxon>
        <taxon>Dikarya</taxon>
        <taxon>Basidiomycota</taxon>
        <taxon>Agaricomycotina</taxon>
        <taxon>Agaricomycetes</taxon>
        <taxon>Agaricomycetidae</taxon>
        <taxon>Agaricales</taxon>
        <taxon>Marasmiineae</taxon>
        <taxon>Mycenaceae</taxon>
        <taxon>Mycena</taxon>
    </lineage>
</organism>
<proteinExistence type="predicted"/>
<evidence type="ECO:0000256" key="1">
    <source>
        <dbReference type="SAM" id="MobiDB-lite"/>
    </source>
</evidence>